<accession>A0ACC2I5Q5</accession>
<sequence length="572" mass="63620">MKDFGSARGVLAATYKKDHARSEDIFILLNIITHTMASERPIAAIVHVETRDEGVNAKDVIIDAAARGQATSGYEHLTPMETIKTFKWATLACFAAAFSAATDGYQIGMNASVIANKGFVRTFATKINAKGALYLESPVLVGWSCTQSVGQIIGMTTIPFLSSRYGRKVAMFTYWVILALSVMVESVARKWEVWLVAKLLAGIGVGCLQSTLPTYIAEVAPVRIRGSMLMCYSFWWTVGSFFSYIALQTMSKTKPYHWLEPIYTQWAQIGIMLAIYLFLPESPAWCVTANKIDRAKKELRKLNGEIPGYDVDHQVQLLVLAVEHEREVAVEQRREHWTAIFRGTDGIRTLISLWTNMSQQFIGLTLFGTFGAYFFQQAGLTDPFKIKCITSSLNIATVLLIVLIADRLGRRWIACTGTTMCWVACFCIGILGVTKKVRATDYLFVFFACCWNIGLTANGAAGWGYIGEISSQRLRPYTAGFGAACTCVVGVAMNVLVPYMTNANAWNWGYKTGWFYAGVGLPFAIGIWFLVPETNGLSAAELDELFERKIKPWRFAKTETATRRILKTQNPI</sequence>
<dbReference type="EMBL" id="JAPHNI010000520">
    <property type="protein sequence ID" value="KAJ8110238.1"/>
    <property type="molecule type" value="Genomic_DNA"/>
</dbReference>
<proteinExistence type="predicted"/>
<organism evidence="1 2">
    <name type="scientific">Boeremia exigua</name>
    <dbReference type="NCBI Taxonomy" id="749465"/>
    <lineage>
        <taxon>Eukaryota</taxon>
        <taxon>Fungi</taxon>
        <taxon>Dikarya</taxon>
        <taxon>Ascomycota</taxon>
        <taxon>Pezizomycotina</taxon>
        <taxon>Dothideomycetes</taxon>
        <taxon>Pleosporomycetidae</taxon>
        <taxon>Pleosporales</taxon>
        <taxon>Pleosporineae</taxon>
        <taxon>Didymellaceae</taxon>
        <taxon>Boeremia</taxon>
    </lineage>
</organism>
<evidence type="ECO:0000313" key="2">
    <source>
        <dbReference type="Proteomes" id="UP001153331"/>
    </source>
</evidence>
<reference evidence="1" key="1">
    <citation type="submission" date="2022-11" db="EMBL/GenBank/DDBJ databases">
        <title>Genome Sequence of Boeremia exigua.</title>
        <authorList>
            <person name="Buettner E."/>
        </authorList>
    </citation>
    <scope>NUCLEOTIDE SEQUENCE</scope>
    <source>
        <strain evidence="1">CU02</strain>
    </source>
</reference>
<evidence type="ECO:0000313" key="1">
    <source>
        <dbReference type="EMBL" id="KAJ8110238.1"/>
    </source>
</evidence>
<gene>
    <name evidence="1" type="ORF">OPT61_g6863</name>
</gene>
<name>A0ACC2I5Q5_9PLEO</name>
<dbReference type="Proteomes" id="UP001153331">
    <property type="component" value="Unassembled WGS sequence"/>
</dbReference>
<protein>
    <submittedName>
        <fullName evidence="1">Uncharacterized protein</fullName>
    </submittedName>
</protein>
<comment type="caution">
    <text evidence="1">The sequence shown here is derived from an EMBL/GenBank/DDBJ whole genome shotgun (WGS) entry which is preliminary data.</text>
</comment>
<keyword evidence="2" id="KW-1185">Reference proteome</keyword>